<evidence type="ECO:0000313" key="4">
    <source>
        <dbReference type="Proteomes" id="UP000053257"/>
    </source>
</evidence>
<dbReference type="HOGENOM" id="CLU_010194_1_3_1"/>
<accession>A0A0C3SBN8</accession>
<dbReference type="PANTHER" id="PTHR48107">
    <property type="entry name" value="NADPH-DEPENDENT ALDEHYDE REDUCTASE-LIKE PROTEIN, CHLOROPLASTIC-RELATED"/>
    <property type="match status" value="1"/>
</dbReference>
<dbReference type="PRINTS" id="PR00081">
    <property type="entry name" value="GDHRDH"/>
</dbReference>
<gene>
    <name evidence="3" type="ORF">PHLGIDRAFT_115647</name>
</gene>
<dbReference type="PRINTS" id="PR00080">
    <property type="entry name" value="SDRFAMILY"/>
</dbReference>
<name>A0A0C3SBN8_PHLG1</name>
<keyword evidence="2" id="KW-0560">Oxidoreductase</keyword>
<dbReference type="AlphaFoldDB" id="A0A0C3SBN8"/>
<proteinExistence type="inferred from homology"/>
<evidence type="ECO:0000256" key="1">
    <source>
        <dbReference type="ARBA" id="ARBA00006484"/>
    </source>
</evidence>
<dbReference type="Pfam" id="PF13561">
    <property type="entry name" value="adh_short_C2"/>
    <property type="match status" value="1"/>
</dbReference>
<protein>
    <submittedName>
        <fullName evidence="3">Uncharacterized protein</fullName>
    </submittedName>
</protein>
<reference evidence="3 4" key="1">
    <citation type="journal article" date="2014" name="PLoS Genet.">
        <title>Analysis of the Phlebiopsis gigantea genome, transcriptome and secretome provides insight into its pioneer colonization strategies of wood.</title>
        <authorList>
            <person name="Hori C."/>
            <person name="Ishida T."/>
            <person name="Igarashi K."/>
            <person name="Samejima M."/>
            <person name="Suzuki H."/>
            <person name="Master E."/>
            <person name="Ferreira P."/>
            <person name="Ruiz-Duenas F.J."/>
            <person name="Held B."/>
            <person name="Canessa P."/>
            <person name="Larrondo L.F."/>
            <person name="Schmoll M."/>
            <person name="Druzhinina I.S."/>
            <person name="Kubicek C.P."/>
            <person name="Gaskell J.A."/>
            <person name="Kersten P."/>
            <person name="St John F."/>
            <person name="Glasner J."/>
            <person name="Sabat G."/>
            <person name="Splinter BonDurant S."/>
            <person name="Syed K."/>
            <person name="Yadav J."/>
            <person name="Mgbeahuruike A.C."/>
            <person name="Kovalchuk A."/>
            <person name="Asiegbu F.O."/>
            <person name="Lackner G."/>
            <person name="Hoffmeister D."/>
            <person name="Rencoret J."/>
            <person name="Gutierrez A."/>
            <person name="Sun H."/>
            <person name="Lindquist E."/>
            <person name="Barry K."/>
            <person name="Riley R."/>
            <person name="Grigoriev I.V."/>
            <person name="Henrissat B."/>
            <person name="Kues U."/>
            <person name="Berka R.M."/>
            <person name="Martinez A.T."/>
            <person name="Covert S.F."/>
            <person name="Blanchette R.A."/>
            <person name="Cullen D."/>
        </authorList>
    </citation>
    <scope>NUCLEOTIDE SEQUENCE [LARGE SCALE GENOMIC DNA]</scope>
    <source>
        <strain evidence="3 4">11061_1 CR5-6</strain>
    </source>
</reference>
<evidence type="ECO:0000256" key="2">
    <source>
        <dbReference type="ARBA" id="ARBA00023002"/>
    </source>
</evidence>
<dbReference type="PANTHER" id="PTHR48107:SF7">
    <property type="entry name" value="RE15974P"/>
    <property type="match status" value="1"/>
</dbReference>
<dbReference type="InterPro" id="IPR036291">
    <property type="entry name" value="NAD(P)-bd_dom_sf"/>
</dbReference>
<dbReference type="GO" id="GO:0016614">
    <property type="term" value="F:oxidoreductase activity, acting on CH-OH group of donors"/>
    <property type="evidence" value="ECO:0007669"/>
    <property type="project" value="UniProtKB-ARBA"/>
</dbReference>
<dbReference type="OrthoDB" id="5327538at2759"/>
<keyword evidence="4" id="KW-1185">Reference proteome</keyword>
<comment type="similarity">
    <text evidence="1">Belongs to the short-chain dehydrogenases/reductases (SDR) family.</text>
</comment>
<dbReference type="SUPFAM" id="SSF51735">
    <property type="entry name" value="NAD(P)-binding Rossmann-fold domains"/>
    <property type="match status" value="1"/>
</dbReference>
<sequence length="257" mass="27007">MTPALPLYGKVALVTGASRGIGAAIAKLLASDGAFVVVNYVSNEGKANEVVNAIVAEGKGKAVALRADISSVVEGNKLVEDSVQAFGGLDILVHNAAYKKLGKLGDVDEKQYDDHFDANVKAPLFMTRTAAKYLKSGKSRGRVIFISSSGTKSSAVTPDYLLYGATKGAADQLVRVLAKELGAKGINVNAVAPGPVDTDFFRDDGKTKEFIQLCANLHPQKRIPGPDEIAPLVAFLAKDEASWVNGQFIMVNGGMAV</sequence>
<dbReference type="Gene3D" id="3.40.50.720">
    <property type="entry name" value="NAD(P)-binding Rossmann-like Domain"/>
    <property type="match status" value="1"/>
</dbReference>
<dbReference type="InterPro" id="IPR002347">
    <property type="entry name" value="SDR_fam"/>
</dbReference>
<dbReference type="STRING" id="745531.A0A0C3SBN8"/>
<organism evidence="3 4">
    <name type="scientific">Phlebiopsis gigantea (strain 11061_1 CR5-6)</name>
    <name type="common">White-rot fungus</name>
    <name type="synonym">Peniophora gigantea</name>
    <dbReference type="NCBI Taxonomy" id="745531"/>
    <lineage>
        <taxon>Eukaryota</taxon>
        <taxon>Fungi</taxon>
        <taxon>Dikarya</taxon>
        <taxon>Basidiomycota</taxon>
        <taxon>Agaricomycotina</taxon>
        <taxon>Agaricomycetes</taxon>
        <taxon>Polyporales</taxon>
        <taxon>Phanerochaetaceae</taxon>
        <taxon>Phlebiopsis</taxon>
    </lineage>
</organism>
<dbReference type="Proteomes" id="UP000053257">
    <property type="component" value="Unassembled WGS sequence"/>
</dbReference>
<evidence type="ECO:0000313" key="3">
    <source>
        <dbReference type="EMBL" id="KIP10187.1"/>
    </source>
</evidence>
<dbReference type="EMBL" id="KN840457">
    <property type="protein sequence ID" value="KIP10187.1"/>
    <property type="molecule type" value="Genomic_DNA"/>
</dbReference>
<dbReference type="FunFam" id="3.40.50.720:FF:000084">
    <property type="entry name" value="Short-chain dehydrogenase reductase"/>
    <property type="match status" value="1"/>
</dbReference>